<dbReference type="InterPro" id="IPR000421">
    <property type="entry name" value="FA58C"/>
</dbReference>
<dbReference type="EMBL" id="CP036498">
    <property type="protein sequence ID" value="QUS40571.1"/>
    <property type="molecule type" value="Genomic_DNA"/>
</dbReference>
<proteinExistence type="predicted"/>
<protein>
    <submittedName>
        <fullName evidence="2">Discoidin domain-containing protein</fullName>
    </submittedName>
</protein>
<organism evidence="2 3">
    <name type="scientific">Tardiphaga alba</name>
    <dbReference type="NCBI Taxonomy" id="340268"/>
    <lineage>
        <taxon>Bacteria</taxon>
        <taxon>Pseudomonadati</taxon>
        <taxon>Pseudomonadota</taxon>
        <taxon>Alphaproteobacteria</taxon>
        <taxon>Hyphomicrobiales</taxon>
        <taxon>Nitrobacteraceae</taxon>
        <taxon>Tardiphaga</taxon>
    </lineage>
</organism>
<dbReference type="RefSeq" id="WP_211909154.1">
    <property type="nucleotide sequence ID" value="NZ_CP036498.1"/>
</dbReference>
<gene>
    <name evidence="2" type="ORF">RPMA_18305</name>
</gene>
<dbReference type="Proteomes" id="UP000682843">
    <property type="component" value="Chromosome"/>
</dbReference>
<sequence>MLVVSRNFVITPPTPDPWPVTADHPLVGWRNIVTTTNVAADTAAAGYPVSNLANPATAQGWRAANDSEQYITVTLGTTEPIDYVGVARHNFGSGNIPVSIEINIDGNWVEAVEERMLADDSPVMFRFNPAVPSALRVRLQEGDAAPRAAVLYVGRLLVLERKIWVGHTPLPDGIKANVANGRSQSGEFLGDIVLGEWRESVLPLSLISPDWHRLHMRPFLKVAKNTPFFFAWRPEMYPLEVGFCKVINDVAPVPVAPSNLLSFDLTLSGIT</sequence>
<dbReference type="Pfam" id="PF00754">
    <property type="entry name" value="F5_F8_type_C"/>
    <property type="match status" value="1"/>
</dbReference>
<reference evidence="2 3" key="1">
    <citation type="submission" date="2019-02" db="EMBL/GenBank/DDBJ databases">
        <title>Emended description of the genus Rhodopseudomonas and description of Rhodopseudomonas albus sp. nov., a non-phototrophic, heavy-metal-tolerant bacterium isolated from garden soil.</title>
        <authorList>
            <person name="Bao Z."/>
            <person name="Cao W.W."/>
            <person name="Sato Y."/>
            <person name="Nishizawa T."/>
            <person name="Zhao J."/>
            <person name="Guo Y."/>
            <person name="Ohta H."/>
        </authorList>
    </citation>
    <scope>NUCLEOTIDE SEQUENCE [LARGE SCALE GENOMIC DNA]</scope>
    <source>
        <strain evidence="2 3">SK50-23</strain>
    </source>
</reference>
<dbReference type="SUPFAM" id="SSF49785">
    <property type="entry name" value="Galactose-binding domain-like"/>
    <property type="match status" value="1"/>
</dbReference>
<dbReference type="InterPro" id="IPR008979">
    <property type="entry name" value="Galactose-bd-like_sf"/>
</dbReference>
<keyword evidence="3" id="KW-1185">Reference proteome</keyword>
<name>A0ABX8AC72_9BRAD</name>
<evidence type="ECO:0000313" key="3">
    <source>
        <dbReference type="Proteomes" id="UP000682843"/>
    </source>
</evidence>
<evidence type="ECO:0000259" key="1">
    <source>
        <dbReference type="Pfam" id="PF00754"/>
    </source>
</evidence>
<feature type="domain" description="F5/8 type C" evidence="1">
    <location>
        <begin position="42"/>
        <end position="141"/>
    </location>
</feature>
<dbReference type="Gene3D" id="2.60.120.260">
    <property type="entry name" value="Galactose-binding domain-like"/>
    <property type="match status" value="1"/>
</dbReference>
<accession>A0ABX8AC72</accession>
<evidence type="ECO:0000313" key="2">
    <source>
        <dbReference type="EMBL" id="QUS40571.1"/>
    </source>
</evidence>